<comment type="catalytic activity">
    <reaction evidence="1">
        <text>Thiol-dependent hydrolysis of ester, thioester, amide, peptide and isopeptide bonds formed by the C-terminal Gly of ubiquitin (a 76-residue protein attached to proteins as an intracellular targeting signal).</text>
        <dbReference type="EC" id="3.4.19.12"/>
    </reaction>
</comment>
<evidence type="ECO:0000259" key="8">
    <source>
        <dbReference type="PROSITE" id="PS50235"/>
    </source>
</evidence>
<dbReference type="InterPro" id="IPR025305">
    <property type="entry name" value="UCH_repeat_domain"/>
</dbReference>
<comment type="caution">
    <text evidence="9">The sequence shown here is derived from an EMBL/GenBank/DDBJ whole genome shotgun (WGS) entry which is preliminary data.</text>
</comment>
<dbReference type="AlphaFoldDB" id="A0AAV5RJN4"/>
<dbReference type="GO" id="GO:0004843">
    <property type="term" value="F:cysteine-type deubiquitinase activity"/>
    <property type="evidence" value="ECO:0007669"/>
    <property type="project" value="UniProtKB-EC"/>
</dbReference>
<feature type="region of interest" description="Disordered" evidence="7">
    <location>
        <begin position="912"/>
        <end position="933"/>
    </location>
</feature>
<dbReference type="GO" id="GO:0016579">
    <property type="term" value="P:protein deubiquitination"/>
    <property type="evidence" value="ECO:0007669"/>
    <property type="project" value="InterPro"/>
</dbReference>
<name>A0AAV5RJN4_STABA</name>
<keyword evidence="5" id="KW-0378">Hydrolase</keyword>
<dbReference type="Gene3D" id="3.90.70.10">
    <property type="entry name" value="Cysteine proteinases"/>
    <property type="match status" value="1"/>
</dbReference>
<keyword evidence="6" id="KW-0788">Thiol protease</keyword>
<dbReference type="InterPro" id="IPR001394">
    <property type="entry name" value="Peptidase_C19_UCH"/>
</dbReference>
<dbReference type="EMBL" id="BTGC01000003">
    <property type="protein sequence ID" value="GMM51282.1"/>
    <property type="molecule type" value="Genomic_DNA"/>
</dbReference>
<evidence type="ECO:0000256" key="1">
    <source>
        <dbReference type="ARBA" id="ARBA00000707"/>
    </source>
</evidence>
<dbReference type="SUPFAM" id="SSF54001">
    <property type="entry name" value="Cysteine proteinases"/>
    <property type="match status" value="1"/>
</dbReference>
<evidence type="ECO:0000256" key="2">
    <source>
        <dbReference type="ARBA" id="ARBA00012759"/>
    </source>
</evidence>
<dbReference type="PROSITE" id="PS50235">
    <property type="entry name" value="USP_3"/>
    <property type="match status" value="1"/>
</dbReference>
<evidence type="ECO:0000256" key="6">
    <source>
        <dbReference type="ARBA" id="ARBA00022807"/>
    </source>
</evidence>
<dbReference type="InterPro" id="IPR028889">
    <property type="entry name" value="USP"/>
</dbReference>
<dbReference type="Pfam" id="PF00443">
    <property type="entry name" value="UCH"/>
    <property type="match status" value="1"/>
</dbReference>
<dbReference type="Pfam" id="PF13446">
    <property type="entry name" value="RPT"/>
    <property type="match status" value="1"/>
</dbReference>
<dbReference type="InterPro" id="IPR038765">
    <property type="entry name" value="Papain-like_cys_pep_sf"/>
</dbReference>
<proteinExistence type="predicted"/>
<dbReference type="PANTHER" id="PTHR43982:SF6">
    <property type="entry name" value="UBIQUITIN CARBOXYL-TERMINAL HYDROLASE 2-RELATED"/>
    <property type="match status" value="1"/>
</dbReference>
<dbReference type="InterPro" id="IPR018200">
    <property type="entry name" value="USP_CS"/>
</dbReference>
<dbReference type="EC" id="3.4.19.12" evidence="2"/>
<organism evidence="9 10">
    <name type="scientific">Starmerella bacillaris</name>
    <name type="common">Yeast</name>
    <name type="synonym">Candida zemplinina</name>
    <dbReference type="NCBI Taxonomy" id="1247836"/>
    <lineage>
        <taxon>Eukaryota</taxon>
        <taxon>Fungi</taxon>
        <taxon>Dikarya</taxon>
        <taxon>Ascomycota</taxon>
        <taxon>Saccharomycotina</taxon>
        <taxon>Dipodascomycetes</taxon>
        <taxon>Dipodascales</taxon>
        <taxon>Trichomonascaceae</taxon>
        <taxon>Starmerella</taxon>
    </lineage>
</organism>
<keyword evidence="4" id="KW-0833">Ubl conjugation pathway</keyword>
<evidence type="ECO:0000313" key="10">
    <source>
        <dbReference type="Proteomes" id="UP001362899"/>
    </source>
</evidence>
<keyword evidence="3 9" id="KW-0645">Protease</keyword>
<feature type="compositionally biased region" description="Low complexity" evidence="7">
    <location>
        <begin position="912"/>
        <end position="921"/>
    </location>
</feature>
<evidence type="ECO:0000313" key="9">
    <source>
        <dbReference type="EMBL" id="GMM51282.1"/>
    </source>
</evidence>
<dbReference type="PROSITE" id="PS00972">
    <property type="entry name" value="USP_1"/>
    <property type="match status" value="1"/>
</dbReference>
<evidence type="ECO:0000256" key="4">
    <source>
        <dbReference type="ARBA" id="ARBA00022786"/>
    </source>
</evidence>
<protein>
    <recommendedName>
        <fullName evidence="2">ubiquitinyl hydrolase 1</fullName>
        <ecNumber evidence="2">3.4.19.12</ecNumber>
    </recommendedName>
</protein>
<dbReference type="PANTHER" id="PTHR43982">
    <property type="entry name" value="UBIQUITIN CARBOXYL-TERMINAL HYDROLASE"/>
    <property type="match status" value="1"/>
</dbReference>
<keyword evidence="10" id="KW-1185">Reference proteome</keyword>
<feature type="domain" description="USP" evidence="8">
    <location>
        <begin position="519"/>
        <end position="1046"/>
    </location>
</feature>
<dbReference type="GO" id="GO:0061136">
    <property type="term" value="P:regulation of proteasomal protein catabolic process"/>
    <property type="evidence" value="ECO:0007669"/>
    <property type="project" value="TreeGrafter"/>
</dbReference>
<gene>
    <name evidence="9" type="ORF">DASB73_022400</name>
</gene>
<dbReference type="CDD" id="cd02666">
    <property type="entry name" value="Peptidase_C19J"/>
    <property type="match status" value="1"/>
</dbReference>
<dbReference type="InterPro" id="IPR044635">
    <property type="entry name" value="UBP14-like"/>
</dbReference>
<evidence type="ECO:0000256" key="3">
    <source>
        <dbReference type="ARBA" id="ARBA00022670"/>
    </source>
</evidence>
<accession>A0AAV5RJN4</accession>
<dbReference type="GO" id="GO:0043161">
    <property type="term" value="P:proteasome-mediated ubiquitin-dependent protein catabolic process"/>
    <property type="evidence" value="ECO:0007669"/>
    <property type="project" value="InterPro"/>
</dbReference>
<evidence type="ECO:0000256" key="5">
    <source>
        <dbReference type="ARBA" id="ARBA00022801"/>
    </source>
</evidence>
<dbReference type="Proteomes" id="UP001362899">
    <property type="component" value="Unassembled WGS sequence"/>
</dbReference>
<evidence type="ECO:0000256" key="7">
    <source>
        <dbReference type="SAM" id="MobiDB-lite"/>
    </source>
</evidence>
<sequence>MLNTTTTGGKTSERLIEELVSNTMGFTPLFAQTPIEVFNSTLADPDFAGETVELPEVPNRRVFNAMYVNVREHIVIILDKHGSGNNYDWYLVSRSPDRVQYYCYTTGSTLKIRIYSHMITEKIRETFTPSAIEARVAKQDVYKDVTPYDAWQIVDRIIVDLLTGDLTKKISEKGKKPSTYLDVHTVLPLLGFTYDSEIEKYSPPRCDSEDQFIKLRRLLLEVRLEMKVARISMATALGPFFGVEHSVSHLSAPCYGCLGIVDSKSSYDIRSRYRSQVTHDQYGAPWYLDSVKQIATITGSEDLETLYLEEISLNVCTLSSLVKALDDIGLTIETLPDYADNQLLELASTLYNPTNVLNALNSVRKSDLLKDAYSLTTMNSTSACSLLELPSNWDVSEVESKVINIDHTSPIEKLTANYALRTLALESRDNAMLCLYEKLNPYNIVPTAEEAFHFLRVNESVDDQMILMQYSSMMDEAVGDEVFQLRQCVRVIGTQRQSLTLLSAVSMIEKPAFKREGPVGLWNIGNTCYLNSLLQFYYSLEPVREFVVDYAKNNSFGKISEEKEVGEDSVAIEKKIGGRKVPAKEIKRSEIFAKLLGNLYGEISDTQEAQVTPSEMLAYMALVPPQEDADDVLNDKDGENGDGNMAQRLQAALRRQQDVTECIENVLFQLEATMAPTSVDSDGEQEDLIKDLFYGSTVQTLQRIKDGGNKRTKLERFSSLLLNVGDSPTDIYDSLDTFFAEDTVDVEDGPTLRTLRLSKPPQILQIQVQRVQFDLNTYMPYKNLNPLVFDEVVYLDRYLVAESGSELENKVNESKEWKKELSQVESILEENSNSVNERNALLLASRYCSHINRARNQDTTVVVNGNDLLTESVSKDVVSNDDAQVTPNESGDVKIPNDAANDPTKVCIRSVSADDSASMSSTDPQTVLPQSDGAAPISNETIYSINLLAENLSTKLHGLESQIEHLKFQLKHQFDGMRKYGYRIHALFMHRGDVSYGHYWVYIFDSESGKFYKYNDEFVSEAPETEVFDFDVSNTATPYFLVFTRIEESQ</sequence>
<dbReference type="GO" id="GO:0070628">
    <property type="term" value="F:proteasome binding"/>
    <property type="evidence" value="ECO:0007669"/>
    <property type="project" value="TreeGrafter"/>
</dbReference>
<reference evidence="9 10" key="1">
    <citation type="journal article" date="2023" name="Elife">
        <title>Identification of key yeast species and microbe-microbe interactions impacting larval growth of Drosophila in the wild.</title>
        <authorList>
            <person name="Mure A."/>
            <person name="Sugiura Y."/>
            <person name="Maeda R."/>
            <person name="Honda K."/>
            <person name="Sakurai N."/>
            <person name="Takahashi Y."/>
            <person name="Watada M."/>
            <person name="Katoh T."/>
            <person name="Gotoh A."/>
            <person name="Gotoh Y."/>
            <person name="Taniguchi I."/>
            <person name="Nakamura K."/>
            <person name="Hayashi T."/>
            <person name="Katayama T."/>
            <person name="Uemura T."/>
            <person name="Hattori Y."/>
        </authorList>
    </citation>
    <scope>NUCLEOTIDE SEQUENCE [LARGE SCALE GENOMIC DNA]</scope>
    <source>
        <strain evidence="9 10">SB-73</strain>
    </source>
</reference>